<evidence type="ECO:0000313" key="4">
    <source>
        <dbReference type="Proteomes" id="UP000292235"/>
    </source>
</evidence>
<reference evidence="3 4" key="1">
    <citation type="submission" date="2019-02" db="EMBL/GenBank/DDBJ databases">
        <authorList>
            <person name="Khodamoradi S."/>
            <person name="Hahnke R.L."/>
            <person name="Kaempfer P."/>
            <person name="Schumann P."/>
            <person name="Rohde M."/>
            <person name="Steinert M."/>
            <person name="Luzhetskyy A."/>
            <person name="Wink J."/>
            <person name="Ruckert C."/>
        </authorList>
    </citation>
    <scope>NUCLEOTIDE SEQUENCE [LARGE SCALE GENOMIC DNA]</scope>
    <source>
        <strain evidence="3 4">M2</strain>
    </source>
</reference>
<gene>
    <name evidence="3" type="ORF">EKD16_07690</name>
</gene>
<dbReference type="AlphaFoldDB" id="A0A4P6Q3E5"/>
<accession>A0A4P6Q3E5</accession>
<sequence precursor="true">MSAKRKKRAAGGSTGSAPTSGASGASRPLPPGDTLYTPGSGRFRQEVERRSAVPLVWLHNAPRLLLPAVMGAALIAGLVLPGALGTLPLVLIAAFFAWLAFLTWPRLRTGERAMRVVAIAVLLGLGVLQTGLF</sequence>
<protein>
    <submittedName>
        <fullName evidence="3">Uncharacterized protein</fullName>
    </submittedName>
</protein>
<keyword evidence="2" id="KW-0472">Membrane</keyword>
<name>A0A4P6Q3E5_9ACTN</name>
<evidence type="ECO:0000256" key="1">
    <source>
        <dbReference type="SAM" id="MobiDB-lite"/>
    </source>
</evidence>
<keyword evidence="4" id="KW-1185">Reference proteome</keyword>
<feature type="transmembrane region" description="Helical" evidence="2">
    <location>
        <begin position="86"/>
        <end position="104"/>
    </location>
</feature>
<feature type="transmembrane region" description="Helical" evidence="2">
    <location>
        <begin position="64"/>
        <end position="80"/>
    </location>
</feature>
<feature type="compositionally biased region" description="Low complexity" evidence="1">
    <location>
        <begin position="15"/>
        <end position="27"/>
    </location>
</feature>
<keyword evidence="2" id="KW-0812">Transmembrane</keyword>
<evidence type="ECO:0000256" key="2">
    <source>
        <dbReference type="SAM" id="Phobius"/>
    </source>
</evidence>
<organism evidence="3 4">
    <name type="scientific">Streptomonospora litoralis</name>
    <dbReference type="NCBI Taxonomy" id="2498135"/>
    <lineage>
        <taxon>Bacteria</taxon>
        <taxon>Bacillati</taxon>
        <taxon>Actinomycetota</taxon>
        <taxon>Actinomycetes</taxon>
        <taxon>Streptosporangiales</taxon>
        <taxon>Nocardiopsidaceae</taxon>
        <taxon>Streptomonospora</taxon>
    </lineage>
</organism>
<evidence type="ECO:0000313" key="3">
    <source>
        <dbReference type="EMBL" id="QBI53334.1"/>
    </source>
</evidence>
<keyword evidence="2" id="KW-1133">Transmembrane helix</keyword>
<feature type="region of interest" description="Disordered" evidence="1">
    <location>
        <begin position="1"/>
        <end position="40"/>
    </location>
</feature>
<feature type="transmembrane region" description="Helical" evidence="2">
    <location>
        <begin position="116"/>
        <end position="132"/>
    </location>
</feature>
<dbReference type="Pfam" id="PF20444">
    <property type="entry name" value="DUF6703"/>
    <property type="match status" value="1"/>
</dbReference>
<dbReference type="EMBL" id="CP036455">
    <property type="protein sequence ID" value="QBI53334.1"/>
    <property type="molecule type" value="Genomic_DNA"/>
</dbReference>
<dbReference type="Proteomes" id="UP000292235">
    <property type="component" value="Chromosome"/>
</dbReference>
<dbReference type="KEGG" id="strr:EKD16_07690"/>
<dbReference type="RefSeq" id="WP_394347317.1">
    <property type="nucleotide sequence ID" value="NZ_CP036455.1"/>
</dbReference>
<proteinExistence type="predicted"/>
<dbReference type="InterPro" id="IPR046549">
    <property type="entry name" value="DUF6703"/>
</dbReference>